<protein>
    <submittedName>
        <fullName evidence="1">Uncharacterized protein</fullName>
    </submittedName>
</protein>
<sequence>MSVLYGCDCQFRYVKQQNGENPKGENAMSIQTQINKFHGVILQNLPEIPEDIMQRWIENPRSLQQFLSGLVPSVNSSATEFKVFKPLKLRAGMDAKSYRANIKGRKVDGQRMDIGDYANDILGKPEFTVVTEETEIDLVNVSVKELTGKNKAPLKEVFAQAMARGLQLCPNQVGPELRLQYEDQPEGEWLIIGMEPITDSDGYLKLFHVERHGDVLWLYAHYDFPDSPWHGSYRLVFVLPRK</sequence>
<gene>
    <name evidence="1" type="ORF">A2908_04095</name>
</gene>
<proteinExistence type="predicted"/>
<reference evidence="1 2" key="1">
    <citation type="journal article" date="2016" name="Nat. Commun.">
        <title>Thousands of microbial genomes shed light on interconnected biogeochemical processes in an aquifer system.</title>
        <authorList>
            <person name="Anantharaman K."/>
            <person name="Brown C.T."/>
            <person name="Hug L.A."/>
            <person name="Sharon I."/>
            <person name="Castelle C.J."/>
            <person name="Probst A.J."/>
            <person name="Thomas B.C."/>
            <person name="Singh A."/>
            <person name="Wilkins M.J."/>
            <person name="Karaoz U."/>
            <person name="Brodie E.L."/>
            <person name="Williams K.H."/>
            <person name="Hubbard S.S."/>
            <person name="Banfield J.F."/>
        </authorList>
    </citation>
    <scope>NUCLEOTIDE SEQUENCE [LARGE SCALE GENOMIC DNA]</scope>
</reference>
<organism evidence="1 2">
    <name type="scientific">Candidatus Staskawiczbacteria bacterium RIFCSPLOWO2_01_FULL_38_12b</name>
    <dbReference type="NCBI Taxonomy" id="1802214"/>
    <lineage>
        <taxon>Bacteria</taxon>
        <taxon>Candidatus Staskawicziibacteriota</taxon>
    </lineage>
</organism>
<evidence type="ECO:0000313" key="2">
    <source>
        <dbReference type="Proteomes" id="UP000176774"/>
    </source>
</evidence>
<comment type="caution">
    <text evidence="1">The sequence shown here is derived from an EMBL/GenBank/DDBJ whole genome shotgun (WGS) entry which is preliminary data.</text>
</comment>
<name>A0A1G2IFJ5_9BACT</name>
<accession>A0A1G2IFJ5</accession>
<dbReference type="EMBL" id="MHPA01000012">
    <property type="protein sequence ID" value="OGZ73427.1"/>
    <property type="molecule type" value="Genomic_DNA"/>
</dbReference>
<dbReference type="AlphaFoldDB" id="A0A1G2IFJ5"/>
<evidence type="ECO:0000313" key="1">
    <source>
        <dbReference type="EMBL" id="OGZ73427.1"/>
    </source>
</evidence>
<dbReference type="Proteomes" id="UP000176774">
    <property type="component" value="Unassembled WGS sequence"/>
</dbReference>